<reference evidence="2 3" key="1">
    <citation type="submission" date="2016-05" db="EMBL/GenBank/DDBJ databases">
        <title>Complete genome sequence of Corynebacterium crudilactis, a new Corynebacterium species isolated from raw cow's milk.</title>
        <authorList>
            <person name="Christian R."/>
            <person name="Zimmermann J."/>
            <person name="Lipski A."/>
            <person name="Kalinowski J."/>
        </authorList>
    </citation>
    <scope>NUCLEOTIDE SEQUENCE [LARGE SCALE GENOMIC DNA]</scope>
    <source>
        <strain evidence="2 3">JZ16</strain>
    </source>
</reference>
<sequence>MSDNNDRMYELEYPSPEVSGQTAGGPTLIIALQGYADAGHAVEASSSHLMEALDHRLIASFNNDELIDYRSRRPLVVIEHNEVSSMDELNLGLHVVRDNDNKPFLVLAGPEPDLRWGDFSNAVVDLVEKFGVENTICLYAAPMTVPHTRPTVVTAHGNSADRLKDQISLNTRLNVPGSASLKLEMMLKDKGKNVSGYTVHVPHYVSASPYPAATLKLLQSIADSADLNLPLLALERDAEKVHRQLVEQTEDSAEIQRVVGALEQQYDAELERYWNKHPQAVMPGESDIPSGDEIGAEFEKFLAELDTGADNPDSPSSESDASEPQDSPED</sequence>
<dbReference type="KEGG" id="ccjz:ccrud_08290"/>
<name>A0A172QU75_9CORY</name>
<evidence type="ECO:0000313" key="2">
    <source>
        <dbReference type="EMBL" id="ANE04201.1"/>
    </source>
</evidence>
<dbReference type="Gene3D" id="3.40.50.10900">
    <property type="entry name" value="PAC-like subunit"/>
    <property type="match status" value="1"/>
</dbReference>
<organism evidence="2 3">
    <name type="scientific">Corynebacterium crudilactis</name>
    <dbReference type="NCBI Taxonomy" id="1652495"/>
    <lineage>
        <taxon>Bacteria</taxon>
        <taxon>Bacillati</taxon>
        <taxon>Actinomycetota</taxon>
        <taxon>Actinomycetes</taxon>
        <taxon>Mycobacteriales</taxon>
        <taxon>Corynebacteriaceae</taxon>
        <taxon>Corynebacterium</taxon>
    </lineage>
</organism>
<dbReference type="AlphaFoldDB" id="A0A172QU75"/>
<dbReference type="GO" id="GO:0000502">
    <property type="term" value="C:proteasome complex"/>
    <property type="evidence" value="ECO:0007669"/>
    <property type="project" value="UniProtKB-KW"/>
</dbReference>
<protein>
    <submittedName>
        <fullName evidence="2">Proteasome protein</fullName>
    </submittedName>
</protein>
<proteinExistence type="predicted"/>
<keyword evidence="2" id="KW-0647">Proteasome</keyword>
<dbReference type="Gene3D" id="1.10.287.100">
    <property type="match status" value="1"/>
</dbReference>
<dbReference type="OrthoDB" id="3733464at2"/>
<dbReference type="RefSeq" id="WP_066566057.1">
    <property type="nucleotide sequence ID" value="NZ_CP015622.1"/>
</dbReference>
<dbReference type="PIRSF" id="PIRSF028754">
    <property type="entry name" value="UCP028754"/>
    <property type="match status" value="1"/>
</dbReference>
<keyword evidence="3" id="KW-1185">Reference proteome</keyword>
<dbReference type="SUPFAM" id="SSF159659">
    <property type="entry name" value="Cgl1923-like"/>
    <property type="match status" value="1"/>
</dbReference>
<gene>
    <name evidence="2" type="ORF">ccrud_08290</name>
</gene>
<dbReference type="STRING" id="1652495.ccrud_08290"/>
<evidence type="ECO:0000256" key="1">
    <source>
        <dbReference type="SAM" id="MobiDB-lite"/>
    </source>
</evidence>
<feature type="compositionally biased region" description="Acidic residues" evidence="1">
    <location>
        <begin position="320"/>
        <end position="330"/>
    </location>
</feature>
<dbReference type="EMBL" id="CP015622">
    <property type="protein sequence ID" value="ANE04201.1"/>
    <property type="molecule type" value="Genomic_DNA"/>
</dbReference>
<dbReference type="InterPro" id="IPR019151">
    <property type="entry name" value="Proteasome_assmbl_chaperone_2"/>
</dbReference>
<evidence type="ECO:0000313" key="3">
    <source>
        <dbReference type="Proteomes" id="UP000076929"/>
    </source>
</evidence>
<accession>A0A172QU75</accession>
<dbReference type="Pfam" id="PF09754">
    <property type="entry name" value="PAC2"/>
    <property type="match status" value="1"/>
</dbReference>
<dbReference type="Proteomes" id="UP000076929">
    <property type="component" value="Chromosome"/>
</dbReference>
<dbReference type="InterPro" id="IPR008492">
    <property type="entry name" value="Rv2714-like"/>
</dbReference>
<feature type="region of interest" description="Disordered" evidence="1">
    <location>
        <begin position="303"/>
        <end position="330"/>
    </location>
</feature>
<dbReference type="InterPro" id="IPR038389">
    <property type="entry name" value="PSMG2_sf"/>
</dbReference>